<name>A0A645IRZ4_9ZZZZ</name>
<reference evidence="2" key="1">
    <citation type="submission" date="2019-08" db="EMBL/GenBank/DDBJ databases">
        <authorList>
            <person name="Kucharzyk K."/>
            <person name="Murdoch R.W."/>
            <person name="Higgins S."/>
            <person name="Loffler F."/>
        </authorList>
    </citation>
    <scope>NUCLEOTIDE SEQUENCE</scope>
</reference>
<protein>
    <recommendedName>
        <fullName evidence="3">FMN/FAD exporter YeeO</fullName>
    </recommendedName>
</protein>
<organism evidence="2">
    <name type="scientific">bioreactor metagenome</name>
    <dbReference type="NCBI Taxonomy" id="1076179"/>
    <lineage>
        <taxon>unclassified sequences</taxon>
        <taxon>metagenomes</taxon>
        <taxon>ecological metagenomes</taxon>
    </lineage>
</organism>
<comment type="caution">
    <text evidence="2">The sequence shown here is derived from an EMBL/GenBank/DDBJ whole genome shotgun (WGS) entry which is preliminary data.</text>
</comment>
<dbReference type="EMBL" id="VSSQ01121762">
    <property type="protein sequence ID" value="MPN53997.1"/>
    <property type="molecule type" value="Genomic_DNA"/>
</dbReference>
<proteinExistence type="predicted"/>
<gene>
    <name evidence="2" type="ORF">SDC9_201666</name>
</gene>
<evidence type="ECO:0000256" key="1">
    <source>
        <dbReference type="SAM" id="Phobius"/>
    </source>
</evidence>
<dbReference type="AlphaFoldDB" id="A0A645IRZ4"/>
<feature type="transmembrane region" description="Helical" evidence="1">
    <location>
        <begin position="52"/>
        <end position="75"/>
    </location>
</feature>
<keyword evidence="1" id="KW-1133">Transmembrane helix</keyword>
<evidence type="ECO:0008006" key="3">
    <source>
        <dbReference type="Google" id="ProtNLM"/>
    </source>
</evidence>
<keyword evidence="1" id="KW-0812">Transmembrane</keyword>
<feature type="transmembrane region" description="Helical" evidence="1">
    <location>
        <begin position="12"/>
        <end position="32"/>
    </location>
</feature>
<accession>A0A645IRZ4</accession>
<evidence type="ECO:0000313" key="2">
    <source>
        <dbReference type="EMBL" id="MPN53997.1"/>
    </source>
</evidence>
<keyword evidence="1" id="KW-0472">Membrane</keyword>
<sequence length="101" mass="11495">METREVTNQFMLVLSIVVIGRCYQAPSLFGLVKAGGDTAFVFKNDTFWVFCWVLPASLLALQLGAPAWSVFLLLLSDQITKCFVALWKINSFNWMRNLTRD</sequence>